<dbReference type="EMBL" id="JAQQBS010001681">
    <property type="protein sequence ID" value="KAK0157042.1"/>
    <property type="molecule type" value="Genomic_DNA"/>
</dbReference>
<feature type="compositionally biased region" description="Basic residues" evidence="1">
    <location>
        <begin position="78"/>
        <end position="96"/>
    </location>
</feature>
<feature type="compositionally biased region" description="Low complexity" evidence="1">
    <location>
        <begin position="54"/>
        <end position="74"/>
    </location>
</feature>
<comment type="caution">
    <text evidence="2">The sequence shown here is derived from an EMBL/GenBank/DDBJ whole genome shotgun (WGS) entry which is preliminary data.</text>
</comment>
<name>A0AA39C347_9HYME</name>
<dbReference type="Proteomes" id="UP001168990">
    <property type="component" value="Unassembled WGS sequence"/>
</dbReference>
<feature type="region of interest" description="Disordered" evidence="1">
    <location>
        <begin position="1"/>
        <end position="25"/>
    </location>
</feature>
<keyword evidence="3" id="KW-1185">Reference proteome</keyword>
<organism evidence="2 3">
    <name type="scientific">Microctonus aethiopoides</name>
    <dbReference type="NCBI Taxonomy" id="144406"/>
    <lineage>
        <taxon>Eukaryota</taxon>
        <taxon>Metazoa</taxon>
        <taxon>Ecdysozoa</taxon>
        <taxon>Arthropoda</taxon>
        <taxon>Hexapoda</taxon>
        <taxon>Insecta</taxon>
        <taxon>Pterygota</taxon>
        <taxon>Neoptera</taxon>
        <taxon>Endopterygota</taxon>
        <taxon>Hymenoptera</taxon>
        <taxon>Apocrita</taxon>
        <taxon>Ichneumonoidea</taxon>
        <taxon>Braconidae</taxon>
        <taxon>Euphorinae</taxon>
        <taxon>Microctonus</taxon>
    </lineage>
</organism>
<gene>
    <name evidence="2" type="ORF">PV328_011974</name>
</gene>
<accession>A0AA39C347</accession>
<evidence type="ECO:0000256" key="1">
    <source>
        <dbReference type="SAM" id="MobiDB-lite"/>
    </source>
</evidence>
<feature type="compositionally biased region" description="Basic and acidic residues" evidence="1">
    <location>
        <begin position="1"/>
        <end position="15"/>
    </location>
</feature>
<feature type="region of interest" description="Disordered" evidence="1">
    <location>
        <begin position="54"/>
        <end position="111"/>
    </location>
</feature>
<reference evidence="2" key="2">
    <citation type="submission" date="2023-03" db="EMBL/GenBank/DDBJ databases">
        <authorList>
            <person name="Inwood S.N."/>
            <person name="Skelly J.G."/>
            <person name="Guhlin J."/>
            <person name="Harrop T.W.R."/>
            <person name="Goldson S.G."/>
            <person name="Dearden P.K."/>
        </authorList>
    </citation>
    <scope>NUCLEOTIDE SEQUENCE</scope>
    <source>
        <strain evidence="2">Irish</strain>
        <tissue evidence="2">Whole body</tissue>
    </source>
</reference>
<evidence type="ECO:0000313" key="3">
    <source>
        <dbReference type="Proteomes" id="UP001168990"/>
    </source>
</evidence>
<proteinExistence type="predicted"/>
<dbReference type="AlphaFoldDB" id="A0AA39C347"/>
<reference evidence="2" key="1">
    <citation type="journal article" date="2023" name="bioRxiv">
        <title>Scaffold-level genome assemblies of two parasitoid biocontrol wasps reveal the parthenogenesis mechanism and an associated novel virus.</title>
        <authorList>
            <person name="Inwood S."/>
            <person name="Skelly J."/>
            <person name="Guhlin J."/>
            <person name="Harrop T."/>
            <person name="Goldson S."/>
            <person name="Dearden P."/>
        </authorList>
    </citation>
    <scope>NUCLEOTIDE SEQUENCE</scope>
    <source>
        <strain evidence="2">Irish</strain>
        <tissue evidence="2">Whole body</tissue>
    </source>
</reference>
<feature type="compositionally biased region" description="Basic and acidic residues" evidence="1">
    <location>
        <begin position="98"/>
        <end position="108"/>
    </location>
</feature>
<protein>
    <submittedName>
        <fullName evidence="2">Uncharacterized protein</fullName>
    </submittedName>
</protein>
<evidence type="ECO:0000313" key="2">
    <source>
        <dbReference type="EMBL" id="KAK0157042.1"/>
    </source>
</evidence>
<sequence length="117" mass="13416">MSEDKVSAKAGELAEKGSVGGTNISHTEMIEKIMAREKVLAQIMAQMQHLQNLMQQEPQDLQQQQPQNLQQQQEFVPKLRRGRGRGGGASRRRFYAKRQNDRSADKNKGHSVIYQYY</sequence>